<feature type="non-terminal residue" evidence="3">
    <location>
        <position position="362"/>
    </location>
</feature>
<dbReference type="InterPro" id="IPR002347">
    <property type="entry name" value="SDR_fam"/>
</dbReference>
<dbReference type="PRINTS" id="PR00081">
    <property type="entry name" value="GDHRDH"/>
</dbReference>
<evidence type="ECO:0000313" key="3">
    <source>
        <dbReference type="EMBL" id="RFU33751.1"/>
    </source>
</evidence>
<dbReference type="PANTHER" id="PTHR43180:SF16">
    <property type="entry name" value="BACILYSIN BIOSYNTHESIS OXIDOREDUCTASE BACC"/>
    <property type="match status" value="1"/>
</dbReference>
<name>A0A3E2HL17_SCYLI</name>
<dbReference type="OrthoDB" id="498125at2759"/>
<keyword evidence="2" id="KW-0560">Oxidoreductase</keyword>
<dbReference type="PANTHER" id="PTHR43180">
    <property type="entry name" value="3-OXOACYL-(ACYL-CARRIER-PROTEIN) REDUCTASE (AFU_ORTHOLOGUE AFUA_6G11210)"/>
    <property type="match status" value="1"/>
</dbReference>
<evidence type="ECO:0000256" key="1">
    <source>
        <dbReference type="ARBA" id="ARBA00006484"/>
    </source>
</evidence>
<comment type="similarity">
    <text evidence="1">Belongs to the short-chain dehydrogenases/reductases (SDR) family.</text>
</comment>
<proteinExistence type="inferred from homology"/>
<sequence length="362" mass="39383">MASLAERNNLVDIIRQSPPLDVAAPYDEGLVEGKTILITGGASGFGEGFFRKWADNGANVIIGDVNRERGKALVDEVRAKTGNDNHHFIYCDVTNWQSQVDFFHEAIKLSPHGGIDAVVANAGIGDVPSTFENPRNLDADEPRPPNLKCLNVNLIGVLYTTNLALYYLPRNPGSEKASPTTVPGNSPRDRHILLIGSLSSVFPIPGQIMYGISKHAVLGLFRQLVGTTFVRGIRVNLLCPYFIDTPLLSGAARVLLAGGAMGKPEDVVDAGTRFMADSSIVGRALAVGPKVKVDKNMELVTDKAAEGTETALFEIYAHDYVEVEAFVARIVRIINQIEGNRGWIGWIADMIRAIRYQFGKKK</sequence>
<dbReference type="SUPFAM" id="SSF51735">
    <property type="entry name" value="NAD(P)-binding Rossmann-fold domains"/>
    <property type="match status" value="1"/>
</dbReference>
<dbReference type="OMA" id="MYTTHLA"/>
<dbReference type="EMBL" id="NCSJ02000031">
    <property type="protein sequence ID" value="RFU33751.1"/>
    <property type="molecule type" value="Genomic_DNA"/>
</dbReference>
<dbReference type="Gene3D" id="3.40.50.720">
    <property type="entry name" value="NAD(P)-binding Rossmann-like Domain"/>
    <property type="match status" value="1"/>
</dbReference>
<dbReference type="STRING" id="5539.A0A3E2HL17"/>
<organism evidence="3 4">
    <name type="scientific">Scytalidium lignicola</name>
    <name type="common">Hyphomycete</name>
    <dbReference type="NCBI Taxonomy" id="5539"/>
    <lineage>
        <taxon>Eukaryota</taxon>
        <taxon>Fungi</taxon>
        <taxon>Dikarya</taxon>
        <taxon>Ascomycota</taxon>
        <taxon>Pezizomycotina</taxon>
        <taxon>Leotiomycetes</taxon>
        <taxon>Leotiomycetes incertae sedis</taxon>
        <taxon>Scytalidium</taxon>
    </lineage>
</organism>
<reference evidence="3 4" key="1">
    <citation type="submission" date="2018-05" db="EMBL/GenBank/DDBJ databases">
        <title>Draft genome sequence of Scytalidium lignicola DSM 105466, a ubiquitous saprotrophic fungus.</title>
        <authorList>
            <person name="Buettner E."/>
            <person name="Gebauer A.M."/>
            <person name="Hofrichter M."/>
            <person name="Liers C."/>
            <person name="Kellner H."/>
        </authorList>
    </citation>
    <scope>NUCLEOTIDE SEQUENCE [LARGE SCALE GENOMIC DNA]</scope>
    <source>
        <strain evidence="3 4">DSM 105466</strain>
    </source>
</reference>
<gene>
    <name evidence="3" type="ORF">B7463_g2628</name>
</gene>
<dbReference type="AlphaFoldDB" id="A0A3E2HL17"/>
<accession>A0A3E2HL17</accession>
<protein>
    <submittedName>
        <fullName evidence="3">Uncharacterized protein</fullName>
    </submittedName>
</protein>
<evidence type="ECO:0000256" key="2">
    <source>
        <dbReference type="ARBA" id="ARBA00023002"/>
    </source>
</evidence>
<evidence type="ECO:0000313" key="4">
    <source>
        <dbReference type="Proteomes" id="UP000258309"/>
    </source>
</evidence>
<feature type="non-terminal residue" evidence="3">
    <location>
        <position position="1"/>
    </location>
</feature>
<dbReference type="GO" id="GO:0016491">
    <property type="term" value="F:oxidoreductase activity"/>
    <property type="evidence" value="ECO:0007669"/>
    <property type="project" value="UniProtKB-KW"/>
</dbReference>
<comment type="caution">
    <text evidence="3">The sequence shown here is derived from an EMBL/GenBank/DDBJ whole genome shotgun (WGS) entry which is preliminary data.</text>
</comment>
<keyword evidence="4" id="KW-1185">Reference proteome</keyword>
<dbReference type="Proteomes" id="UP000258309">
    <property type="component" value="Unassembled WGS sequence"/>
</dbReference>
<dbReference type="InterPro" id="IPR036291">
    <property type="entry name" value="NAD(P)-bd_dom_sf"/>
</dbReference>
<dbReference type="Pfam" id="PF00106">
    <property type="entry name" value="adh_short"/>
    <property type="match status" value="1"/>
</dbReference>